<dbReference type="EMBL" id="CP002408">
    <property type="protein sequence ID" value="AFU58978.1"/>
    <property type="molecule type" value="Genomic_DNA"/>
</dbReference>
<evidence type="ECO:0000313" key="3">
    <source>
        <dbReference type="Proteomes" id="UP000008037"/>
    </source>
</evidence>
<sequence>MQCIAIHSWLINRCTTVIALQALNNVVIKYYRCFACNLTFKILASAIEHKTATLHDDIKEEYFLSRFEPFPPIQLSKPADSLPEILPFEDIAIGEPVEPVEKREFYVCLSCRLTFKDRRAAAEHKANSGHKVVRENYPIGPSYPANFEKLSDVRGSNIDYDAFFQRTIDDVPNEN</sequence>
<dbReference type="PROSITE" id="PS00028">
    <property type="entry name" value="ZINC_FINGER_C2H2_1"/>
    <property type="match status" value="2"/>
</dbReference>
<dbReference type="InterPro" id="IPR013087">
    <property type="entry name" value="Znf_C2H2_type"/>
</dbReference>
<dbReference type="BioCyc" id="CNIT1237085:G1324-2044-MONOMER"/>
<feature type="domain" description="C2H2-type" evidence="1">
    <location>
        <begin position="33"/>
        <end position="55"/>
    </location>
</feature>
<proteinExistence type="predicted"/>
<dbReference type="HOGENOM" id="CLU_1529280_0_0_2"/>
<evidence type="ECO:0000259" key="1">
    <source>
        <dbReference type="PROSITE" id="PS00028"/>
    </source>
</evidence>
<dbReference type="KEGG" id="nga:Ngar_c20460"/>
<gene>
    <name evidence="2" type="ordered locus">Ngar_c20460</name>
</gene>
<organism evidence="2 3">
    <name type="scientific">Nitrososphaera gargensis (strain Ga9.2)</name>
    <dbReference type="NCBI Taxonomy" id="1237085"/>
    <lineage>
        <taxon>Archaea</taxon>
        <taxon>Nitrososphaerota</taxon>
        <taxon>Nitrososphaeria</taxon>
        <taxon>Nitrososphaerales</taxon>
        <taxon>Nitrososphaeraceae</taxon>
        <taxon>Nitrososphaera</taxon>
    </lineage>
</organism>
<keyword evidence="3" id="KW-1185">Reference proteome</keyword>
<feature type="domain" description="C2H2-type" evidence="1">
    <location>
        <begin position="108"/>
        <end position="130"/>
    </location>
</feature>
<reference evidence="2 3" key="1">
    <citation type="journal article" date="2012" name="Environ. Microbiol.">
        <title>The genome of the ammonia-oxidizing Candidatus Nitrososphaera gargensis: insights into metabolic versatility and environmental adaptations.</title>
        <authorList>
            <person name="Spang A."/>
            <person name="Poehlein A."/>
            <person name="Offre P."/>
            <person name="Zumbragel S."/>
            <person name="Haider S."/>
            <person name="Rychlik N."/>
            <person name="Nowka B."/>
            <person name="Schmeisser C."/>
            <person name="Lebedeva E.V."/>
            <person name="Rattei T."/>
            <person name="Bohm C."/>
            <person name="Schmid M."/>
            <person name="Galushko A."/>
            <person name="Hatzenpichler R."/>
            <person name="Weinmaier T."/>
            <person name="Daniel R."/>
            <person name="Schleper C."/>
            <person name="Spieck E."/>
            <person name="Streit W."/>
            <person name="Wagner M."/>
        </authorList>
    </citation>
    <scope>NUCLEOTIDE SEQUENCE [LARGE SCALE GENOMIC DNA]</scope>
    <source>
        <strain evidence="3">Ga9.2</strain>
    </source>
</reference>
<accession>K0IIS7</accession>
<protein>
    <recommendedName>
        <fullName evidence="1">C2H2-type domain-containing protein</fullName>
    </recommendedName>
</protein>
<dbReference type="AlphaFoldDB" id="K0IIS7"/>
<name>K0IIS7_NITGG</name>
<dbReference type="InParanoid" id="K0IIS7"/>
<evidence type="ECO:0000313" key="2">
    <source>
        <dbReference type="EMBL" id="AFU58978.1"/>
    </source>
</evidence>
<dbReference type="Proteomes" id="UP000008037">
    <property type="component" value="Chromosome"/>
</dbReference>